<dbReference type="AlphaFoldDB" id="A0A8J6E447"/>
<dbReference type="EMBL" id="JAHDYR010000006">
    <property type="protein sequence ID" value="KAG9396431.1"/>
    <property type="molecule type" value="Genomic_DNA"/>
</dbReference>
<sequence>MPEPPRKPSLSILQRQSSLKSSMSQATLGKRQPSLTRMKTNIIGQAFHSPGASASIARRQRISSLVKNGELQTAEFEAVYSELSKQLEAMVDERRAQLDSLTHDVEVACKDLLQSREQNDALNTQLTELDAKLGEERARWKQIAMGAMLGSEIENDETASLYSIRS</sequence>
<evidence type="ECO:0000313" key="4">
    <source>
        <dbReference type="Proteomes" id="UP000717585"/>
    </source>
</evidence>
<evidence type="ECO:0000256" key="2">
    <source>
        <dbReference type="SAM" id="MobiDB-lite"/>
    </source>
</evidence>
<proteinExistence type="predicted"/>
<gene>
    <name evidence="3" type="ORF">J8273_2162</name>
</gene>
<feature type="coiled-coil region" evidence="1">
    <location>
        <begin position="112"/>
        <end position="139"/>
    </location>
</feature>
<keyword evidence="4" id="KW-1185">Reference proteome</keyword>
<organism evidence="3 4">
    <name type="scientific">Carpediemonas membranifera</name>
    <dbReference type="NCBI Taxonomy" id="201153"/>
    <lineage>
        <taxon>Eukaryota</taxon>
        <taxon>Metamonada</taxon>
        <taxon>Carpediemonas-like organisms</taxon>
        <taxon>Carpediemonas</taxon>
    </lineage>
</organism>
<reference evidence="3" key="1">
    <citation type="submission" date="2021-05" db="EMBL/GenBank/DDBJ databases">
        <title>A free-living protist that lacks canonical eukaryotic 1 DNA replication and segregation systems.</title>
        <authorList>
            <person name="Salas-Leiva D.E."/>
            <person name="Tromer E.C."/>
            <person name="Curtis B.A."/>
            <person name="Jerlstrom-Hultqvist J."/>
            <person name="Kolisko M."/>
            <person name="Yi Z."/>
            <person name="Salas-Leiva J.S."/>
            <person name="Gallot-Lavallee L."/>
            <person name="Kops G.J.P.L."/>
            <person name="Archibald J.M."/>
            <person name="Simpson A.G.B."/>
            <person name="Roger A.J."/>
        </authorList>
    </citation>
    <scope>NUCLEOTIDE SEQUENCE</scope>
    <source>
        <strain evidence="3">BICM</strain>
    </source>
</reference>
<feature type="compositionally biased region" description="Polar residues" evidence="2">
    <location>
        <begin position="11"/>
        <end position="32"/>
    </location>
</feature>
<dbReference type="Proteomes" id="UP000717585">
    <property type="component" value="Unassembled WGS sequence"/>
</dbReference>
<evidence type="ECO:0000256" key="1">
    <source>
        <dbReference type="SAM" id="Coils"/>
    </source>
</evidence>
<accession>A0A8J6E447</accession>
<name>A0A8J6E447_9EUKA</name>
<comment type="caution">
    <text evidence="3">The sequence shown here is derived from an EMBL/GenBank/DDBJ whole genome shotgun (WGS) entry which is preliminary data.</text>
</comment>
<feature type="region of interest" description="Disordered" evidence="2">
    <location>
        <begin position="1"/>
        <end position="32"/>
    </location>
</feature>
<evidence type="ECO:0000313" key="3">
    <source>
        <dbReference type="EMBL" id="KAG9396431.1"/>
    </source>
</evidence>
<protein>
    <submittedName>
        <fullName evidence="3">Uncharacterized protein</fullName>
    </submittedName>
</protein>
<keyword evidence="1" id="KW-0175">Coiled coil</keyword>